<dbReference type="EMBL" id="CM004474">
    <property type="protein sequence ID" value="OCT80127.1"/>
    <property type="molecule type" value="Genomic_DNA"/>
</dbReference>
<sequence length="340" mass="38719">MLLNADKGGALVIMNTLDYITEAHRQLLNSNHYTKLDIDPTTAYRKELKNIIKTLPATQSYLIELVPGNPKTGTFYMLPKIHKEGIGVPEGTMLATICVESLYTNIPHKDGIDTGKAFLEKHDQPSQAVQLIEFSLTRNCFFFGQEVFLQRMGTSMGTHFAPQYANLFMAKLEEDFLSTCNTKPLTYLNIHPTINDSFHPDHTKHSIIYSQALLYNRKCSDTTERNHHLKTLKADFINRGYNPMNVDQYIHAATKIPRSHLLQHKQKPEINRVPLVDERFKSIFPDPPLLAFRQPPNLKSLITRSALLYPTKNGTYHCGKKQCKTCPLILTSDKLPIPDK</sequence>
<name>A0A974CWM8_XENLA</name>
<evidence type="ECO:0000313" key="2">
    <source>
        <dbReference type="EMBL" id="OCT80127.1"/>
    </source>
</evidence>
<dbReference type="OMA" id="NIHPTIN"/>
<evidence type="ECO:0000313" key="3">
    <source>
        <dbReference type="Proteomes" id="UP000694892"/>
    </source>
</evidence>
<organism evidence="2 3">
    <name type="scientific">Xenopus laevis</name>
    <name type="common">African clawed frog</name>
    <dbReference type="NCBI Taxonomy" id="8355"/>
    <lineage>
        <taxon>Eukaryota</taxon>
        <taxon>Metazoa</taxon>
        <taxon>Chordata</taxon>
        <taxon>Craniata</taxon>
        <taxon>Vertebrata</taxon>
        <taxon>Euteleostomi</taxon>
        <taxon>Amphibia</taxon>
        <taxon>Batrachia</taxon>
        <taxon>Anura</taxon>
        <taxon>Pipoidea</taxon>
        <taxon>Pipidae</taxon>
        <taxon>Xenopodinae</taxon>
        <taxon>Xenopus</taxon>
        <taxon>Xenopus</taxon>
    </lineage>
</organism>
<protein>
    <recommendedName>
        <fullName evidence="1">Helix-turn-helix domain-containing protein</fullName>
    </recommendedName>
</protein>
<reference evidence="3" key="1">
    <citation type="journal article" date="2016" name="Nature">
        <title>Genome evolution in the allotetraploid frog Xenopus laevis.</title>
        <authorList>
            <person name="Session A.M."/>
            <person name="Uno Y."/>
            <person name="Kwon T."/>
            <person name="Chapman J.A."/>
            <person name="Toyoda A."/>
            <person name="Takahashi S."/>
            <person name="Fukui A."/>
            <person name="Hikosaka A."/>
            <person name="Suzuki A."/>
            <person name="Kondo M."/>
            <person name="van Heeringen S.J."/>
            <person name="Quigley I."/>
            <person name="Heinz S."/>
            <person name="Ogino H."/>
            <person name="Ochi H."/>
            <person name="Hellsten U."/>
            <person name="Lyons J.B."/>
            <person name="Simakov O."/>
            <person name="Putnam N."/>
            <person name="Stites J."/>
            <person name="Kuroki Y."/>
            <person name="Tanaka T."/>
            <person name="Michiue T."/>
            <person name="Watanabe M."/>
            <person name="Bogdanovic O."/>
            <person name="Lister R."/>
            <person name="Georgiou G."/>
            <person name="Paranjpe S.S."/>
            <person name="van Kruijsbergen I."/>
            <person name="Shu S."/>
            <person name="Carlson J."/>
            <person name="Kinoshita T."/>
            <person name="Ohta Y."/>
            <person name="Mawaribuchi S."/>
            <person name="Jenkins J."/>
            <person name="Grimwood J."/>
            <person name="Schmutz J."/>
            <person name="Mitros T."/>
            <person name="Mozaffari S.V."/>
            <person name="Suzuki Y."/>
            <person name="Haramoto Y."/>
            <person name="Yamamoto T.S."/>
            <person name="Takagi C."/>
            <person name="Heald R."/>
            <person name="Miller K."/>
            <person name="Haudenschild C."/>
            <person name="Kitzman J."/>
            <person name="Nakayama T."/>
            <person name="Izutsu Y."/>
            <person name="Robert J."/>
            <person name="Fortriede J."/>
            <person name="Burns K."/>
            <person name="Lotay V."/>
            <person name="Karimi K."/>
            <person name="Yasuoka Y."/>
            <person name="Dichmann D.S."/>
            <person name="Flajnik M.F."/>
            <person name="Houston D.W."/>
            <person name="Shendure J."/>
            <person name="DuPasquier L."/>
            <person name="Vize P.D."/>
            <person name="Zorn A.M."/>
            <person name="Ito M."/>
            <person name="Marcotte E.M."/>
            <person name="Wallingford J.B."/>
            <person name="Ito Y."/>
            <person name="Asashima M."/>
            <person name="Ueno N."/>
            <person name="Matsuda Y."/>
            <person name="Veenstra G.J."/>
            <person name="Fujiyama A."/>
            <person name="Harland R.M."/>
            <person name="Taira M."/>
            <person name="Rokhsar D.S."/>
        </authorList>
    </citation>
    <scope>NUCLEOTIDE SEQUENCE [LARGE SCALE GENOMIC DNA]</scope>
    <source>
        <strain evidence="3">J</strain>
    </source>
</reference>
<evidence type="ECO:0000259" key="1">
    <source>
        <dbReference type="Pfam" id="PF26215"/>
    </source>
</evidence>
<accession>A0A974CWM8</accession>
<dbReference type="PANTHER" id="PTHR21301:SF10">
    <property type="entry name" value="REVERSE TRANSCRIPTASE DOMAIN-CONTAINING PROTEIN"/>
    <property type="match status" value="1"/>
</dbReference>
<dbReference type="PANTHER" id="PTHR21301">
    <property type="entry name" value="REVERSE TRANSCRIPTASE"/>
    <property type="match status" value="1"/>
</dbReference>
<dbReference type="Proteomes" id="UP000694892">
    <property type="component" value="Chromosome 5L"/>
</dbReference>
<dbReference type="Pfam" id="PF26215">
    <property type="entry name" value="HTH_animal"/>
    <property type="match status" value="1"/>
</dbReference>
<proteinExistence type="predicted"/>
<feature type="domain" description="Helix-turn-helix" evidence="1">
    <location>
        <begin position="196"/>
        <end position="251"/>
    </location>
</feature>
<dbReference type="AlphaFoldDB" id="A0A974CWM8"/>
<gene>
    <name evidence="2" type="ORF">XELAEV_18026936mg</name>
</gene>
<dbReference type="InterPro" id="IPR058912">
    <property type="entry name" value="HTH_animal"/>
</dbReference>